<sequence>MACQPKRSETVVVHEFLAFVQQKLVVMDQVSLEQILMTSFTEDEIIQAKKMLADSAVIQIRLITRHRDGRGDSCIQLVFSLFANKSAVSEGVLIVAALLRQEILRNRRKKRCWIKKWIARRGVLGASNNLCAALQIENEDDFKNMFRVNRTQFDYLLDKIGSSIQRQNTTMRNAIPARTKLEIALKYLATGDSFGTLSQLFRVPRCTISTFLVEVLEAIYSVLEDFIKVSSK</sequence>
<dbReference type="AlphaFoldDB" id="A0AAV1LER8"/>
<evidence type="ECO:0000313" key="2">
    <source>
        <dbReference type="Proteomes" id="UP001314205"/>
    </source>
</evidence>
<protein>
    <recommendedName>
        <fullName evidence="3">Protein ANTAGONIST OF LIKE HETEROCHROMATIN PROTEIN 1-like</fullName>
    </recommendedName>
</protein>
<proteinExistence type="predicted"/>
<gene>
    <name evidence="1" type="ORF">PARMNEM_LOCUS12630</name>
</gene>
<evidence type="ECO:0000313" key="1">
    <source>
        <dbReference type="EMBL" id="CAK1592737.1"/>
    </source>
</evidence>
<comment type="caution">
    <text evidence="1">The sequence shown here is derived from an EMBL/GenBank/DDBJ whole genome shotgun (WGS) entry which is preliminary data.</text>
</comment>
<accession>A0AAV1LER8</accession>
<dbReference type="EMBL" id="CAVLGL010000087">
    <property type="protein sequence ID" value="CAK1592737.1"/>
    <property type="molecule type" value="Genomic_DNA"/>
</dbReference>
<reference evidence="1 2" key="1">
    <citation type="submission" date="2023-11" db="EMBL/GenBank/DDBJ databases">
        <authorList>
            <person name="Hedman E."/>
            <person name="Englund M."/>
            <person name="Stromberg M."/>
            <person name="Nyberg Akerstrom W."/>
            <person name="Nylinder S."/>
            <person name="Jareborg N."/>
            <person name="Kallberg Y."/>
            <person name="Kronander E."/>
        </authorList>
    </citation>
    <scope>NUCLEOTIDE SEQUENCE [LARGE SCALE GENOMIC DNA]</scope>
</reference>
<name>A0AAV1LER8_9NEOP</name>
<keyword evidence="2" id="KW-1185">Reference proteome</keyword>
<organism evidence="1 2">
    <name type="scientific">Parnassius mnemosyne</name>
    <name type="common">clouded apollo</name>
    <dbReference type="NCBI Taxonomy" id="213953"/>
    <lineage>
        <taxon>Eukaryota</taxon>
        <taxon>Metazoa</taxon>
        <taxon>Ecdysozoa</taxon>
        <taxon>Arthropoda</taxon>
        <taxon>Hexapoda</taxon>
        <taxon>Insecta</taxon>
        <taxon>Pterygota</taxon>
        <taxon>Neoptera</taxon>
        <taxon>Endopterygota</taxon>
        <taxon>Lepidoptera</taxon>
        <taxon>Glossata</taxon>
        <taxon>Ditrysia</taxon>
        <taxon>Papilionoidea</taxon>
        <taxon>Papilionidae</taxon>
        <taxon>Parnassiinae</taxon>
        <taxon>Parnassini</taxon>
        <taxon>Parnassius</taxon>
        <taxon>Driopa</taxon>
    </lineage>
</organism>
<dbReference type="Proteomes" id="UP001314205">
    <property type="component" value="Unassembled WGS sequence"/>
</dbReference>
<evidence type="ECO:0008006" key="3">
    <source>
        <dbReference type="Google" id="ProtNLM"/>
    </source>
</evidence>